<feature type="transmembrane region" description="Helical" evidence="18">
    <location>
        <begin position="58"/>
        <end position="78"/>
    </location>
</feature>
<gene>
    <name evidence="19" type="ordered locus">Cyan7425_4997</name>
</gene>
<protein>
    <recommendedName>
        <fullName evidence="12">Probable peptidoglycan glycosyltransferase FtsW</fullName>
        <ecNumber evidence="14">2.4.99.28</ecNumber>
    </recommendedName>
    <alternativeName>
        <fullName evidence="13">Cell division protein FtsW</fullName>
    </alternativeName>
    <alternativeName>
        <fullName evidence="10">Cell wall polymerase</fullName>
    </alternativeName>
    <alternativeName>
        <fullName evidence="9">Peptidoglycan polymerase</fullName>
    </alternativeName>
</protein>
<dbReference type="GO" id="GO:0051301">
    <property type="term" value="P:cell division"/>
    <property type="evidence" value="ECO:0007669"/>
    <property type="project" value="InterPro"/>
</dbReference>
<keyword evidence="3" id="KW-0808">Transferase</keyword>
<feature type="region of interest" description="Disordered" evidence="17">
    <location>
        <begin position="391"/>
        <end position="429"/>
    </location>
</feature>
<dbReference type="STRING" id="395961.Cyan7425_4997"/>
<evidence type="ECO:0000313" key="19">
    <source>
        <dbReference type="EMBL" id="ACL47294.1"/>
    </source>
</evidence>
<comment type="similarity">
    <text evidence="11">Belongs to the SEDS family. FtsW subfamily.</text>
</comment>
<feature type="transmembrane region" description="Helical" evidence="18">
    <location>
        <begin position="198"/>
        <end position="216"/>
    </location>
</feature>
<keyword evidence="6" id="KW-0573">Peptidoglycan synthesis</keyword>
<keyword evidence="8 18" id="KW-0472">Membrane</keyword>
<name>B8HP34_CYAP4</name>
<evidence type="ECO:0000256" key="10">
    <source>
        <dbReference type="ARBA" id="ARBA00033270"/>
    </source>
</evidence>
<dbReference type="PANTHER" id="PTHR30474">
    <property type="entry name" value="CELL CYCLE PROTEIN"/>
    <property type="match status" value="1"/>
</dbReference>
<dbReference type="EC" id="2.4.99.28" evidence="14"/>
<evidence type="ECO:0000256" key="18">
    <source>
        <dbReference type="SAM" id="Phobius"/>
    </source>
</evidence>
<feature type="transmembrane region" description="Helical" evidence="18">
    <location>
        <begin position="237"/>
        <end position="257"/>
    </location>
</feature>
<dbReference type="GO" id="GO:0005886">
    <property type="term" value="C:plasma membrane"/>
    <property type="evidence" value="ECO:0007669"/>
    <property type="project" value="TreeGrafter"/>
</dbReference>
<organism evidence="19">
    <name type="scientific">Cyanothece sp. (strain PCC 7425 / ATCC 29141)</name>
    <dbReference type="NCBI Taxonomy" id="395961"/>
    <lineage>
        <taxon>Bacteria</taxon>
        <taxon>Bacillati</taxon>
        <taxon>Cyanobacteriota</taxon>
        <taxon>Cyanophyceae</taxon>
        <taxon>Gomontiellales</taxon>
        <taxon>Cyanothecaceae</taxon>
        <taxon>Cyanothece</taxon>
    </lineage>
</organism>
<dbReference type="EMBL" id="CP001344">
    <property type="protein sequence ID" value="ACL47294.1"/>
    <property type="molecule type" value="Genomic_DNA"/>
</dbReference>
<evidence type="ECO:0000256" key="12">
    <source>
        <dbReference type="ARBA" id="ARBA00041185"/>
    </source>
</evidence>
<proteinExistence type="inferred from homology"/>
<dbReference type="GO" id="GO:0009252">
    <property type="term" value="P:peptidoglycan biosynthetic process"/>
    <property type="evidence" value="ECO:0007669"/>
    <property type="project" value="UniProtKB-KW"/>
</dbReference>
<dbReference type="InterPro" id="IPR018365">
    <property type="entry name" value="Cell_cycle_FtsW-rel_CS"/>
</dbReference>
<comment type="catalytic activity">
    <reaction evidence="15">
        <text>[GlcNAc-(1-&gt;4)-Mur2Ac(oyl-L-Ala-gamma-D-Glu-L-Lys-D-Ala-D-Ala)](n)-di-trans,octa-cis-undecaprenyl diphosphate + beta-D-GlcNAc-(1-&gt;4)-Mur2Ac(oyl-L-Ala-gamma-D-Glu-L-Lys-D-Ala-D-Ala)-di-trans,octa-cis-undecaprenyl diphosphate = [GlcNAc-(1-&gt;4)-Mur2Ac(oyl-L-Ala-gamma-D-Glu-L-Lys-D-Ala-D-Ala)](n+1)-di-trans,octa-cis-undecaprenyl diphosphate + di-trans,octa-cis-undecaprenyl diphosphate + H(+)</text>
        <dbReference type="Rhea" id="RHEA:23708"/>
        <dbReference type="Rhea" id="RHEA-COMP:9602"/>
        <dbReference type="Rhea" id="RHEA-COMP:9603"/>
        <dbReference type="ChEBI" id="CHEBI:15378"/>
        <dbReference type="ChEBI" id="CHEBI:58405"/>
        <dbReference type="ChEBI" id="CHEBI:60033"/>
        <dbReference type="ChEBI" id="CHEBI:78435"/>
        <dbReference type="EC" id="2.4.99.28"/>
    </reaction>
</comment>
<evidence type="ECO:0000256" key="4">
    <source>
        <dbReference type="ARBA" id="ARBA00022692"/>
    </source>
</evidence>
<dbReference type="PROSITE" id="PS00428">
    <property type="entry name" value="FTSW_RODA_SPOVE"/>
    <property type="match status" value="1"/>
</dbReference>
<dbReference type="AlphaFoldDB" id="B8HP34"/>
<accession>B8HP34</accession>
<feature type="transmembrane region" description="Helical" evidence="18">
    <location>
        <begin position="85"/>
        <end position="105"/>
    </location>
</feature>
<dbReference type="Pfam" id="PF01098">
    <property type="entry name" value="FTSW_RODA_SPOVE"/>
    <property type="match status" value="1"/>
</dbReference>
<feature type="compositionally biased region" description="Polar residues" evidence="17">
    <location>
        <begin position="394"/>
        <end position="403"/>
    </location>
</feature>
<comment type="subcellular location">
    <subcellularLocation>
        <location evidence="1">Membrane</location>
        <topology evidence="1">Multi-pass membrane protein</topology>
    </subcellularLocation>
</comment>
<keyword evidence="5" id="KW-0133">Cell shape</keyword>
<evidence type="ECO:0000256" key="16">
    <source>
        <dbReference type="ARBA" id="ARBA00049966"/>
    </source>
</evidence>
<dbReference type="KEGG" id="cyn:Cyan7425_4997"/>
<feature type="compositionally biased region" description="Basic residues" evidence="17">
    <location>
        <begin position="416"/>
        <end position="429"/>
    </location>
</feature>
<sequence>MPLILRRLIPFFDPTVPTWSIEARLLRWLTFLWLVLGLVVLFSASYHTGLVENNDGLFYFKRQLIWIAMGLVGFHLFVHLPLKRSLYLATPAFFACLGLVFATHLPGVGTTTMGATRWINILGFQLQPSELLKPFLVLQSAWVFGNWYRLAIKARLTWLAIFGVMLLGILKQPNLSTTALCGITLWLMALAAELPYSQLLLAVLGGIGTATASIMVNEYQRLRVSSFINPWKDPMDTGYQLIQSLLAVGSGGVWGLGYGMSQQKLSYLPIQHTDFIFSIYAEEFGLIGGILLLALLTIYGAIALRVALKTTEPVYRLVGVGAMAIMLVQALINIGVAIGALPTTGLPFPLLSYGGSSMIASLCIAGLLIRVAREGTQGDLVPINTPGEVKINLSAPTTGQPSGTKALPRSPQPSPRRSKRPPRPQPRPR</sequence>
<comment type="function">
    <text evidence="16">Peptidoglycan polymerase that is essential for cell division.</text>
</comment>
<keyword evidence="2" id="KW-0328">Glycosyltransferase</keyword>
<evidence type="ECO:0000256" key="7">
    <source>
        <dbReference type="ARBA" id="ARBA00022989"/>
    </source>
</evidence>
<evidence type="ECO:0000256" key="11">
    <source>
        <dbReference type="ARBA" id="ARBA00038053"/>
    </source>
</evidence>
<dbReference type="GO" id="GO:0008955">
    <property type="term" value="F:peptidoglycan glycosyltransferase activity"/>
    <property type="evidence" value="ECO:0007669"/>
    <property type="project" value="UniProtKB-EC"/>
</dbReference>
<evidence type="ECO:0000256" key="1">
    <source>
        <dbReference type="ARBA" id="ARBA00004141"/>
    </source>
</evidence>
<reference evidence="19" key="1">
    <citation type="submission" date="2009-01" db="EMBL/GenBank/DDBJ databases">
        <title>Complete sequence of chromosome Cyanothece sp. PCC 7425.</title>
        <authorList>
            <consortium name="US DOE Joint Genome Institute"/>
            <person name="Lucas S."/>
            <person name="Copeland A."/>
            <person name="Lapidus A."/>
            <person name="Glavina del Rio T."/>
            <person name="Dalin E."/>
            <person name="Tice H."/>
            <person name="Bruce D."/>
            <person name="Goodwin L."/>
            <person name="Pitluck S."/>
            <person name="Sims D."/>
            <person name="Meineke L."/>
            <person name="Brettin T."/>
            <person name="Detter J.C."/>
            <person name="Han C."/>
            <person name="Larimer F."/>
            <person name="Land M."/>
            <person name="Hauser L."/>
            <person name="Kyrpides N."/>
            <person name="Ovchinnikova G."/>
            <person name="Liberton M."/>
            <person name="Stoeckel J."/>
            <person name="Banerjee A."/>
            <person name="Singh A."/>
            <person name="Page L."/>
            <person name="Sato H."/>
            <person name="Zhao L."/>
            <person name="Sherman L."/>
            <person name="Pakrasi H."/>
            <person name="Richardson P."/>
        </authorList>
    </citation>
    <scope>NUCLEOTIDE SEQUENCE</scope>
    <source>
        <strain evidence="19">PCC 7425</strain>
    </source>
</reference>
<feature type="transmembrane region" description="Helical" evidence="18">
    <location>
        <begin position="277"/>
        <end position="302"/>
    </location>
</feature>
<dbReference type="GO" id="GO:0015648">
    <property type="term" value="F:lipid-linked peptidoglycan transporter activity"/>
    <property type="evidence" value="ECO:0007669"/>
    <property type="project" value="TreeGrafter"/>
</dbReference>
<evidence type="ECO:0000256" key="6">
    <source>
        <dbReference type="ARBA" id="ARBA00022984"/>
    </source>
</evidence>
<keyword evidence="7 18" id="KW-1133">Transmembrane helix</keyword>
<evidence type="ECO:0000256" key="2">
    <source>
        <dbReference type="ARBA" id="ARBA00022676"/>
    </source>
</evidence>
<dbReference type="GO" id="GO:0032153">
    <property type="term" value="C:cell division site"/>
    <property type="evidence" value="ECO:0007669"/>
    <property type="project" value="TreeGrafter"/>
</dbReference>
<dbReference type="InterPro" id="IPR001182">
    <property type="entry name" value="FtsW/RodA"/>
</dbReference>
<keyword evidence="4 18" id="KW-0812">Transmembrane</keyword>
<feature type="transmembrane region" description="Helical" evidence="18">
    <location>
        <begin position="314"/>
        <end position="338"/>
    </location>
</feature>
<dbReference type="HOGENOM" id="CLU_029243_1_1_3"/>
<dbReference type="GO" id="GO:0008360">
    <property type="term" value="P:regulation of cell shape"/>
    <property type="evidence" value="ECO:0007669"/>
    <property type="project" value="UniProtKB-KW"/>
</dbReference>
<dbReference type="PANTHER" id="PTHR30474:SF2">
    <property type="entry name" value="PEPTIDOGLYCAN GLYCOSYLTRANSFERASE FTSW-RELATED"/>
    <property type="match status" value="1"/>
</dbReference>
<evidence type="ECO:0000256" key="5">
    <source>
        <dbReference type="ARBA" id="ARBA00022960"/>
    </source>
</evidence>
<evidence type="ECO:0000256" key="9">
    <source>
        <dbReference type="ARBA" id="ARBA00032370"/>
    </source>
</evidence>
<evidence type="ECO:0000256" key="13">
    <source>
        <dbReference type="ARBA" id="ARBA00041418"/>
    </source>
</evidence>
<evidence type="ECO:0000256" key="14">
    <source>
        <dbReference type="ARBA" id="ARBA00044770"/>
    </source>
</evidence>
<evidence type="ECO:0000256" key="3">
    <source>
        <dbReference type="ARBA" id="ARBA00022679"/>
    </source>
</evidence>
<evidence type="ECO:0000256" key="8">
    <source>
        <dbReference type="ARBA" id="ARBA00023136"/>
    </source>
</evidence>
<feature type="transmembrane region" description="Helical" evidence="18">
    <location>
        <begin position="25"/>
        <end position="46"/>
    </location>
</feature>
<evidence type="ECO:0000256" key="17">
    <source>
        <dbReference type="SAM" id="MobiDB-lite"/>
    </source>
</evidence>
<dbReference type="eggNOG" id="COG0772">
    <property type="taxonomic scope" value="Bacteria"/>
</dbReference>
<evidence type="ECO:0000256" key="15">
    <source>
        <dbReference type="ARBA" id="ARBA00049902"/>
    </source>
</evidence>
<feature type="transmembrane region" description="Helical" evidence="18">
    <location>
        <begin position="350"/>
        <end position="369"/>
    </location>
</feature>